<gene>
    <name evidence="3" type="ORF">WHR41_07028</name>
</gene>
<feature type="compositionally biased region" description="Polar residues" evidence="1">
    <location>
        <begin position="1"/>
        <end position="30"/>
    </location>
</feature>
<name>A0AB34KH88_9PEZI</name>
<dbReference type="Gene3D" id="1.10.1670.10">
    <property type="entry name" value="Helix-hairpin-Helix base-excision DNA repair enzymes (C-terminal)"/>
    <property type="match status" value="1"/>
</dbReference>
<feature type="domain" description="HhH-GPD" evidence="2">
    <location>
        <begin position="143"/>
        <end position="303"/>
    </location>
</feature>
<dbReference type="Proteomes" id="UP000803884">
    <property type="component" value="Unassembled WGS sequence"/>
</dbReference>
<organism evidence="3 4">
    <name type="scientific">Cladosporium halotolerans</name>
    <dbReference type="NCBI Taxonomy" id="1052096"/>
    <lineage>
        <taxon>Eukaryota</taxon>
        <taxon>Fungi</taxon>
        <taxon>Dikarya</taxon>
        <taxon>Ascomycota</taxon>
        <taxon>Pezizomycotina</taxon>
        <taxon>Dothideomycetes</taxon>
        <taxon>Dothideomycetidae</taxon>
        <taxon>Cladosporiales</taxon>
        <taxon>Cladosporiaceae</taxon>
        <taxon>Cladosporium</taxon>
    </lineage>
</organism>
<dbReference type="SMART" id="SM00478">
    <property type="entry name" value="ENDO3c"/>
    <property type="match status" value="1"/>
</dbReference>
<dbReference type="EMBL" id="JAAQHG020000025">
    <property type="protein sequence ID" value="KAL1584499.1"/>
    <property type="molecule type" value="Genomic_DNA"/>
</dbReference>
<comment type="caution">
    <text evidence="3">The sequence shown here is derived from an EMBL/GenBank/DDBJ whole genome shotgun (WGS) entry which is preliminary data.</text>
</comment>
<dbReference type="PANTHER" id="PTHR47203">
    <property type="match status" value="1"/>
</dbReference>
<dbReference type="GeneID" id="96008471"/>
<dbReference type="CDD" id="cd00056">
    <property type="entry name" value="ENDO3c"/>
    <property type="match status" value="1"/>
</dbReference>
<dbReference type="PANTHER" id="PTHR47203:SF1">
    <property type="entry name" value="HYPOTHETICAL BASE EXCISION DNA REPAIR PROTEIN (EUROFUNG)"/>
    <property type="match status" value="1"/>
</dbReference>
<feature type="compositionally biased region" description="Basic residues" evidence="1">
    <location>
        <begin position="36"/>
        <end position="45"/>
    </location>
</feature>
<dbReference type="InterPro" id="IPR023170">
    <property type="entry name" value="HhH_base_excis_C"/>
</dbReference>
<evidence type="ECO:0000256" key="1">
    <source>
        <dbReference type="SAM" id="MobiDB-lite"/>
    </source>
</evidence>
<proteinExistence type="predicted"/>
<sequence length="343" mass="38300">MRRSTRLATSARISPSVPSKVTKSYVSPASSDKKQSRQSKTRPTRKPPPDSSLKKESDQRVYGDQDSKPEGDGRLAEQKWQSWKSTATSSPFPDFPSPTPADCEETYSVLNQRHRAAVEEEFSDPNTPETIPFVLDAMMVALLSQATSWSNAKRAMNSMKATYGSVFAYDAIMAGGKQKLEAALRPGGLHVRKSTLIYSMLQQVRERHGKWDLDYLFEASDEEAMKELLSYKGIGPKCAFVVMSWCLKRNPFTVDTHVFRIAGLWGWVPAKATREKAQAHLDATVPKKLKFDLHFLLIAHGRECPACRGGSKGGVVCEARKEIRARLSAREESSPSSDKQKVW</sequence>
<evidence type="ECO:0000313" key="4">
    <source>
        <dbReference type="Proteomes" id="UP000803884"/>
    </source>
</evidence>
<evidence type="ECO:0000259" key="2">
    <source>
        <dbReference type="SMART" id="SM00478"/>
    </source>
</evidence>
<keyword evidence="4" id="KW-1185">Reference proteome</keyword>
<accession>A0AB34KH88</accession>
<dbReference type="InterPro" id="IPR003265">
    <property type="entry name" value="HhH-GPD_domain"/>
</dbReference>
<dbReference type="InterPro" id="IPR011257">
    <property type="entry name" value="DNA_glycosylase"/>
</dbReference>
<feature type="region of interest" description="Disordered" evidence="1">
    <location>
        <begin position="1"/>
        <end position="102"/>
    </location>
</feature>
<dbReference type="GO" id="GO:0006285">
    <property type="term" value="P:base-excision repair, AP site formation"/>
    <property type="evidence" value="ECO:0007669"/>
    <property type="project" value="UniProtKB-ARBA"/>
</dbReference>
<dbReference type="RefSeq" id="XP_069227605.1">
    <property type="nucleotide sequence ID" value="XM_069375633.1"/>
</dbReference>
<dbReference type="SUPFAM" id="SSF48150">
    <property type="entry name" value="DNA-glycosylase"/>
    <property type="match status" value="1"/>
</dbReference>
<dbReference type="AlphaFoldDB" id="A0AB34KH88"/>
<feature type="compositionally biased region" description="Basic and acidic residues" evidence="1">
    <location>
        <begin position="52"/>
        <end position="77"/>
    </location>
</feature>
<reference evidence="3 4" key="1">
    <citation type="journal article" date="2020" name="Microbiol. Resour. Announc.">
        <title>Draft Genome Sequence of a Cladosporium Species Isolated from the Mesophotic Ascidian Didemnum maculosum.</title>
        <authorList>
            <person name="Gioti A."/>
            <person name="Siaperas R."/>
            <person name="Nikolaivits E."/>
            <person name="Le Goff G."/>
            <person name="Ouazzani J."/>
            <person name="Kotoulas G."/>
            <person name="Topakas E."/>
        </authorList>
    </citation>
    <scope>NUCLEOTIDE SEQUENCE [LARGE SCALE GENOMIC DNA]</scope>
    <source>
        <strain evidence="3 4">TM138-S3</strain>
    </source>
</reference>
<protein>
    <recommendedName>
        <fullName evidence="2">HhH-GPD domain-containing protein</fullName>
    </recommendedName>
</protein>
<dbReference type="Gene3D" id="1.10.340.30">
    <property type="entry name" value="Hypothetical protein, domain 2"/>
    <property type="match status" value="1"/>
</dbReference>
<dbReference type="Pfam" id="PF00730">
    <property type="entry name" value="HhH-GPD"/>
    <property type="match status" value="1"/>
</dbReference>
<evidence type="ECO:0000313" key="3">
    <source>
        <dbReference type="EMBL" id="KAL1584499.1"/>
    </source>
</evidence>
<dbReference type="GO" id="GO:0000702">
    <property type="term" value="F:oxidized base lesion DNA N-glycosylase activity"/>
    <property type="evidence" value="ECO:0007669"/>
    <property type="project" value="UniProtKB-ARBA"/>
</dbReference>